<evidence type="ECO:0000256" key="5">
    <source>
        <dbReference type="ARBA" id="ARBA00022729"/>
    </source>
</evidence>
<evidence type="ECO:0000256" key="2">
    <source>
        <dbReference type="ARBA" id="ARBA00004442"/>
    </source>
</evidence>
<evidence type="ECO:0000256" key="7">
    <source>
        <dbReference type="ARBA" id="ARBA00023237"/>
    </source>
</evidence>
<feature type="domain" description="Trimeric autotransporter adhesin YadA-like C-terminal membrane anchor" evidence="9">
    <location>
        <begin position="260"/>
        <end position="314"/>
    </location>
</feature>
<evidence type="ECO:0000256" key="4">
    <source>
        <dbReference type="ARBA" id="ARBA00022692"/>
    </source>
</evidence>
<name>A0A1B7K173_9GAMM</name>
<dbReference type="AlphaFoldDB" id="A0A1B7K173"/>
<dbReference type="GO" id="GO:0009279">
    <property type="term" value="C:cell outer membrane"/>
    <property type="evidence" value="ECO:0007669"/>
    <property type="project" value="UniProtKB-SubCell"/>
</dbReference>
<comment type="subcellular location">
    <subcellularLocation>
        <location evidence="2">Cell outer membrane</location>
    </subcellularLocation>
    <subcellularLocation>
        <location evidence="1">Cell surface</location>
    </subcellularLocation>
</comment>
<dbReference type="InterPro" id="IPR005594">
    <property type="entry name" value="YadA_C"/>
</dbReference>
<comment type="caution">
    <text evidence="10">The sequence shown here is derived from an EMBL/GenBank/DDBJ whole genome shotgun (WGS) entry which is preliminary data.</text>
</comment>
<feature type="signal peptide" evidence="8">
    <location>
        <begin position="1"/>
        <end position="24"/>
    </location>
</feature>
<dbReference type="EMBL" id="LXEW01000014">
    <property type="protein sequence ID" value="OAT53907.1"/>
    <property type="molecule type" value="Genomic_DNA"/>
</dbReference>
<dbReference type="PATRIC" id="fig|1354272.4.peg.776"/>
<dbReference type="Proteomes" id="UP000078224">
    <property type="component" value="Unassembled WGS sequence"/>
</dbReference>
<evidence type="ECO:0000256" key="6">
    <source>
        <dbReference type="ARBA" id="ARBA00023136"/>
    </source>
</evidence>
<dbReference type="Pfam" id="PF03895">
    <property type="entry name" value="YadA_anchor"/>
    <property type="match status" value="1"/>
</dbReference>
<evidence type="ECO:0000256" key="3">
    <source>
        <dbReference type="ARBA" id="ARBA00022452"/>
    </source>
</evidence>
<keyword evidence="4" id="KW-0812">Transmembrane</keyword>
<accession>A0A1B7K173</accession>
<evidence type="ECO:0000313" key="11">
    <source>
        <dbReference type="Proteomes" id="UP000078224"/>
    </source>
</evidence>
<keyword evidence="5 8" id="KW-0732">Signal</keyword>
<keyword evidence="3" id="KW-1134">Transmembrane beta strand</keyword>
<evidence type="ECO:0000256" key="8">
    <source>
        <dbReference type="SAM" id="SignalP"/>
    </source>
</evidence>
<dbReference type="SUPFAM" id="SSF54523">
    <property type="entry name" value="Pili subunits"/>
    <property type="match status" value="1"/>
</dbReference>
<evidence type="ECO:0000256" key="1">
    <source>
        <dbReference type="ARBA" id="ARBA00004241"/>
    </source>
</evidence>
<reference evidence="10 11" key="1">
    <citation type="submission" date="2016-04" db="EMBL/GenBank/DDBJ databases">
        <title>ATOL: Assembling a taxonomically balanced genome-scale reconstruction of the evolutionary history of the Enterobacteriaceae.</title>
        <authorList>
            <person name="Plunkett G.III."/>
            <person name="Neeno-Eckwall E.C."/>
            <person name="Glasner J.D."/>
            <person name="Perna N.T."/>
        </authorList>
    </citation>
    <scope>NUCLEOTIDE SEQUENCE [LARGE SCALE GENOMIC DNA]</scope>
    <source>
        <strain evidence="10 11">ATCC 35613</strain>
    </source>
</reference>
<keyword evidence="6" id="KW-0472">Membrane</keyword>
<sequence>MKKKLLLNSITAVMLSALPYHAIADDFVETPKTPFNESLVYPEHIHEDYQPLEKSDQLAHFRDDINNAKKGISDTNTRISYIGKNISDRITTLDNNVNSKVDDINKTITENQLIDRRITMKLHRDIQDLDKKQIEEIKRTDNSINTLNDTLTELNLAVEDNNIKGKKYTDDKIIATEEKLADSEIILNSLIEDAVTTSKSHTDLTLRNQQMLNINRFDSIESQYDKKFDNIERKIAKNAKRANAGIASVAAMSNIPYSTKTRFSAGIGLGNYKSAKAIAAGAQYQLKQNLNLRGSVSWNNASSPVIGAGIAFGW</sequence>
<gene>
    <name evidence="10" type="ORF">M998_0752</name>
</gene>
<dbReference type="InterPro" id="IPR045584">
    <property type="entry name" value="Pilin-like"/>
</dbReference>
<protein>
    <submittedName>
        <fullName evidence="10">Cell surface protein</fullName>
    </submittedName>
</protein>
<dbReference type="RefSeq" id="WP_068907630.1">
    <property type="nucleotide sequence ID" value="NZ_LXEW01000014.1"/>
</dbReference>
<organism evidence="10 11">
    <name type="scientific">Providencia heimbachae ATCC 35613</name>
    <dbReference type="NCBI Taxonomy" id="1354272"/>
    <lineage>
        <taxon>Bacteria</taxon>
        <taxon>Pseudomonadati</taxon>
        <taxon>Pseudomonadota</taxon>
        <taxon>Gammaproteobacteria</taxon>
        <taxon>Enterobacterales</taxon>
        <taxon>Morganellaceae</taxon>
        <taxon>Providencia</taxon>
    </lineage>
</organism>
<evidence type="ECO:0000259" key="9">
    <source>
        <dbReference type="Pfam" id="PF03895"/>
    </source>
</evidence>
<dbReference type="Gene3D" id="3.30.1300.30">
    <property type="entry name" value="GSPII I/J protein-like"/>
    <property type="match status" value="1"/>
</dbReference>
<dbReference type="GO" id="GO:0009986">
    <property type="term" value="C:cell surface"/>
    <property type="evidence" value="ECO:0007669"/>
    <property type="project" value="UniProtKB-SubCell"/>
</dbReference>
<keyword evidence="11" id="KW-1185">Reference proteome</keyword>
<feature type="chain" id="PRO_5008595744" evidence="8">
    <location>
        <begin position="25"/>
        <end position="314"/>
    </location>
</feature>
<evidence type="ECO:0000313" key="10">
    <source>
        <dbReference type="EMBL" id="OAT53907.1"/>
    </source>
</evidence>
<keyword evidence="7" id="KW-0998">Cell outer membrane</keyword>
<proteinExistence type="predicted"/>